<accession>A0ABS8T5L1</accession>
<gene>
    <name evidence="1" type="ORF">HAX54_002749</name>
</gene>
<dbReference type="EMBL" id="JACEIK010001122">
    <property type="protein sequence ID" value="MCD7466225.1"/>
    <property type="molecule type" value="Genomic_DNA"/>
</dbReference>
<comment type="caution">
    <text evidence="1">The sequence shown here is derived from an EMBL/GenBank/DDBJ whole genome shotgun (WGS) entry which is preliminary data.</text>
</comment>
<keyword evidence="2" id="KW-1185">Reference proteome</keyword>
<organism evidence="1 2">
    <name type="scientific">Datura stramonium</name>
    <name type="common">Jimsonweed</name>
    <name type="synonym">Common thornapple</name>
    <dbReference type="NCBI Taxonomy" id="4076"/>
    <lineage>
        <taxon>Eukaryota</taxon>
        <taxon>Viridiplantae</taxon>
        <taxon>Streptophyta</taxon>
        <taxon>Embryophyta</taxon>
        <taxon>Tracheophyta</taxon>
        <taxon>Spermatophyta</taxon>
        <taxon>Magnoliopsida</taxon>
        <taxon>eudicotyledons</taxon>
        <taxon>Gunneridae</taxon>
        <taxon>Pentapetalae</taxon>
        <taxon>asterids</taxon>
        <taxon>lamiids</taxon>
        <taxon>Solanales</taxon>
        <taxon>Solanaceae</taxon>
        <taxon>Solanoideae</taxon>
        <taxon>Datureae</taxon>
        <taxon>Datura</taxon>
    </lineage>
</organism>
<evidence type="ECO:0000313" key="2">
    <source>
        <dbReference type="Proteomes" id="UP000823775"/>
    </source>
</evidence>
<sequence length="101" mass="11277">MHVASQHLRLGCASQEEPKAYRNGPVCRKSALGGRQVPRRRVLTFMDVEDELQPAVWLVLRLPLTACDGNKGMEECNAHHKHVPITRLQPVPPQNAVANHV</sequence>
<dbReference type="Proteomes" id="UP000823775">
    <property type="component" value="Unassembled WGS sequence"/>
</dbReference>
<name>A0ABS8T5L1_DATST</name>
<protein>
    <submittedName>
        <fullName evidence="1">Uncharacterized protein</fullName>
    </submittedName>
</protein>
<evidence type="ECO:0000313" key="1">
    <source>
        <dbReference type="EMBL" id="MCD7466225.1"/>
    </source>
</evidence>
<reference evidence="1 2" key="1">
    <citation type="journal article" date="2021" name="BMC Genomics">
        <title>Datura genome reveals duplications of psychoactive alkaloid biosynthetic genes and high mutation rate following tissue culture.</title>
        <authorList>
            <person name="Rajewski A."/>
            <person name="Carter-House D."/>
            <person name="Stajich J."/>
            <person name="Litt A."/>
        </authorList>
    </citation>
    <scope>NUCLEOTIDE SEQUENCE [LARGE SCALE GENOMIC DNA]</scope>
    <source>
        <strain evidence="1">AR-01</strain>
    </source>
</reference>
<proteinExistence type="predicted"/>